<feature type="compositionally biased region" description="Basic and acidic residues" evidence="1">
    <location>
        <begin position="138"/>
        <end position="163"/>
    </location>
</feature>
<evidence type="ECO:0000313" key="3">
    <source>
        <dbReference type="Proteomes" id="UP001285441"/>
    </source>
</evidence>
<dbReference type="EMBL" id="JAULSW010000007">
    <property type="protein sequence ID" value="KAK3375100.1"/>
    <property type="molecule type" value="Genomic_DNA"/>
</dbReference>
<reference evidence="2" key="1">
    <citation type="journal article" date="2023" name="Mol. Phylogenet. Evol.">
        <title>Genome-scale phylogeny and comparative genomics of the fungal order Sordariales.</title>
        <authorList>
            <person name="Hensen N."/>
            <person name="Bonometti L."/>
            <person name="Westerberg I."/>
            <person name="Brannstrom I.O."/>
            <person name="Guillou S."/>
            <person name="Cros-Aarteil S."/>
            <person name="Calhoun S."/>
            <person name="Haridas S."/>
            <person name="Kuo A."/>
            <person name="Mondo S."/>
            <person name="Pangilinan J."/>
            <person name="Riley R."/>
            <person name="LaButti K."/>
            <person name="Andreopoulos B."/>
            <person name="Lipzen A."/>
            <person name="Chen C."/>
            <person name="Yan M."/>
            <person name="Daum C."/>
            <person name="Ng V."/>
            <person name="Clum A."/>
            <person name="Steindorff A."/>
            <person name="Ohm R.A."/>
            <person name="Martin F."/>
            <person name="Silar P."/>
            <person name="Natvig D.O."/>
            <person name="Lalanne C."/>
            <person name="Gautier V."/>
            <person name="Ament-Velasquez S.L."/>
            <person name="Kruys A."/>
            <person name="Hutchinson M.I."/>
            <person name="Powell A.J."/>
            <person name="Barry K."/>
            <person name="Miller A.N."/>
            <person name="Grigoriev I.V."/>
            <person name="Debuchy R."/>
            <person name="Gladieux P."/>
            <person name="Hiltunen Thoren M."/>
            <person name="Johannesson H."/>
        </authorList>
    </citation>
    <scope>NUCLEOTIDE SEQUENCE</scope>
    <source>
        <strain evidence="2">CBS 232.78</strain>
    </source>
</reference>
<dbReference type="AlphaFoldDB" id="A0AAE0KF70"/>
<evidence type="ECO:0000313" key="2">
    <source>
        <dbReference type="EMBL" id="KAK3375100.1"/>
    </source>
</evidence>
<dbReference type="Proteomes" id="UP001285441">
    <property type="component" value="Unassembled WGS sequence"/>
</dbReference>
<evidence type="ECO:0000256" key="1">
    <source>
        <dbReference type="SAM" id="MobiDB-lite"/>
    </source>
</evidence>
<comment type="caution">
    <text evidence="2">The sequence shown here is derived from an EMBL/GenBank/DDBJ whole genome shotgun (WGS) entry which is preliminary data.</text>
</comment>
<protein>
    <recommendedName>
        <fullName evidence="4">Eukaryotic translation initiation factor 6</fullName>
    </recommendedName>
</protein>
<reference evidence="2" key="2">
    <citation type="submission" date="2023-06" db="EMBL/GenBank/DDBJ databases">
        <authorList>
            <consortium name="Lawrence Berkeley National Laboratory"/>
            <person name="Haridas S."/>
            <person name="Hensen N."/>
            <person name="Bonometti L."/>
            <person name="Westerberg I."/>
            <person name="Brannstrom I.O."/>
            <person name="Guillou S."/>
            <person name="Cros-Aarteil S."/>
            <person name="Calhoun S."/>
            <person name="Kuo A."/>
            <person name="Mondo S."/>
            <person name="Pangilinan J."/>
            <person name="Riley R."/>
            <person name="LaButti K."/>
            <person name="Andreopoulos B."/>
            <person name="Lipzen A."/>
            <person name="Chen C."/>
            <person name="Yanf M."/>
            <person name="Daum C."/>
            <person name="Ng V."/>
            <person name="Clum A."/>
            <person name="Steindorff A."/>
            <person name="Ohm R."/>
            <person name="Martin F."/>
            <person name="Silar P."/>
            <person name="Natvig D."/>
            <person name="Lalanne C."/>
            <person name="Gautier V."/>
            <person name="Ament-velasquez S.L."/>
            <person name="Kruys A."/>
            <person name="Hutchinson M.I."/>
            <person name="Powell A.J."/>
            <person name="Barry K."/>
            <person name="Miller A.N."/>
            <person name="Grigoriev I.V."/>
            <person name="Debuchy R."/>
            <person name="Gladieux P."/>
            <person name="Thoren M.H."/>
            <person name="Johannesson H."/>
        </authorList>
    </citation>
    <scope>NUCLEOTIDE SEQUENCE</scope>
    <source>
        <strain evidence="2">CBS 232.78</strain>
    </source>
</reference>
<feature type="region of interest" description="Disordered" evidence="1">
    <location>
        <begin position="57"/>
        <end position="225"/>
    </location>
</feature>
<gene>
    <name evidence="2" type="ORF">B0H63DRAFT_267180</name>
</gene>
<organism evidence="2 3">
    <name type="scientific">Podospora didyma</name>
    <dbReference type="NCBI Taxonomy" id="330526"/>
    <lineage>
        <taxon>Eukaryota</taxon>
        <taxon>Fungi</taxon>
        <taxon>Dikarya</taxon>
        <taxon>Ascomycota</taxon>
        <taxon>Pezizomycotina</taxon>
        <taxon>Sordariomycetes</taxon>
        <taxon>Sordariomycetidae</taxon>
        <taxon>Sordariales</taxon>
        <taxon>Podosporaceae</taxon>
        <taxon>Podospora</taxon>
    </lineage>
</organism>
<sequence>MSGNPPEPSSRDPSPYPDASELIWSILDDRPTSSTVSPSGELYRAIERYQRTRRRLRNLDAETNMSSSSDRALRRRFNRDPPTSIEALLPGTTGTSAAQNPSSLPPLRVGARQRSVMASSGGLGSTRSTRSRPSIIQERSRASDREDRGTPHPTFEEMNRDLDSTNARLRALLDASDTSRMPPRAPPQASPPLHTYDQAEDSRRIKRRKVDSNKPPAGFKGFEYGQKGQVEPGQLVMEIASCDGGLFSDEPTYAVENILKDDKKVYCTKGNRCNIVLQHQGATVFSLKELVIKAPSDGYSSPVREGMVFVSMASDELLTRTARYQIQYLPSPNPRSMTTTYSVLHDEDGNVTRSQAIQRRGFNLIDDEDDLYTAQIPTEFTVAPPPFNITTECNADDESEGEAGRYMRSHTRRTPNRIGALPFESDSSDEGEHAWGPAAGSEWARFDHPSRIQFYRRVHDDNGEAGSMTLAEAQEAAQIATQEAVRAVGGALMAPLAHFHIEKNKNKCTIRFDPPVSGRYILLKMWNPHHNPAKNIDIQSVIAKGFAGPRYFPAVDFQ</sequence>
<feature type="region of interest" description="Disordered" evidence="1">
    <location>
        <begin position="1"/>
        <end position="21"/>
    </location>
</feature>
<proteinExistence type="predicted"/>
<accession>A0AAE0KF70</accession>
<feature type="region of interest" description="Disordered" evidence="1">
    <location>
        <begin position="383"/>
        <end position="408"/>
    </location>
</feature>
<evidence type="ECO:0008006" key="4">
    <source>
        <dbReference type="Google" id="ProtNLM"/>
    </source>
</evidence>
<feature type="compositionally biased region" description="Polar residues" evidence="1">
    <location>
        <begin position="92"/>
        <end position="102"/>
    </location>
</feature>
<feature type="compositionally biased region" description="Polar residues" evidence="1">
    <location>
        <begin position="61"/>
        <end position="70"/>
    </location>
</feature>
<name>A0AAE0KF70_9PEZI</name>
<keyword evidence="3" id="KW-1185">Reference proteome</keyword>
<feature type="region of interest" description="Disordered" evidence="1">
    <location>
        <begin position="416"/>
        <end position="435"/>
    </location>
</feature>
<feature type="compositionally biased region" description="Low complexity" evidence="1">
    <location>
        <begin position="125"/>
        <end position="134"/>
    </location>
</feature>